<dbReference type="InterPro" id="IPR011527">
    <property type="entry name" value="ABC1_TM_dom"/>
</dbReference>
<dbReference type="InterPro" id="IPR003439">
    <property type="entry name" value="ABC_transporter-like_ATP-bd"/>
</dbReference>
<dbReference type="Gene3D" id="1.20.1560.10">
    <property type="entry name" value="ABC transporter type 1, transmembrane domain"/>
    <property type="match status" value="1"/>
</dbReference>
<feature type="transmembrane region" description="Helical" evidence="10">
    <location>
        <begin position="189"/>
        <end position="207"/>
    </location>
</feature>
<dbReference type="Pfam" id="PF00664">
    <property type="entry name" value="ABC_membrane"/>
    <property type="match status" value="1"/>
</dbReference>
<feature type="transmembrane region" description="Helical" evidence="10">
    <location>
        <begin position="45"/>
        <end position="65"/>
    </location>
</feature>
<keyword evidence="5 10" id="KW-0812">Transmembrane</keyword>
<accession>E0IE40</accession>
<dbReference type="PANTHER" id="PTHR43394">
    <property type="entry name" value="ATP-DEPENDENT PERMEASE MDL1, MITOCHONDRIAL"/>
    <property type="match status" value="1"/>
</dbReference>
<dbReference type="SMART" id="SM00382">
    <property type="entry name" value="AAA"/>
    <property type="match status" value="1"/>
</dbReference>
<sequence length="608" mass="67966">MADPYRAHPFHAGGGMRKFGNGEKAKAGSIWTMLSRVFKHARVQWRLLILAIMCIIAISLLEFAIPQLTRYTIDVLIPEKRYNQLVGLGVGLMGAALLLGALNYISTSTTASLGQRVIYDLRNDLYRHINRLDLSFFDRNRTGDLMSRVTSDVGVLQQLISSTMIQLVTDLFTFSAITIYMLFLDWRLTVLLLATFPVMIMTTRLFGKRIRRSFRTVQESVAEVSDHLQNTLSGIRLIKSFATESLESDRFADRSKRNMEANIRVTKLRAMYEPIIDLLNYLGLAIVLVFGAWLTMKGYMSVGTVVAVIAYLRLLQTPIRRFSRLINTIQQSAAAYERISEIMNTEPEIVDAPDAISLRKVRGQVEFRNVSFQYAGSGDQAVLEHFDLSLEAGKVTALVGSSGSGKTTIAHLIARFYEPQGGEITLDGHPLRQVAITSLRERLGIVSQDIVLFNGSVKENISYGKQDATDEELMVAARAANAHDFIEAFPDGYETAIGERGVKLSGGQKQRISIARVILKNPELIILDEATASLDTESEHLIQEALAKLLRGRTCLVIAHRLSTIQQADSIHVLERGTIVESGTHEQLLRLNGRYRELYELQFPQAEV</sequence>
<dbReference type="PROSITE" id="PS50893">
    <property type="entry name" value="ABC_TRANSPORTER_2"/>
    <property type="match status" value="1"/>
</dbReference>
<dbReference type="GO" id="GO:0005524">
    <property type="term" value="F:ATP binding"/>
    <property type="evidence" value="ECO:0007669"/>
    <property type="project" value="UniProtKB-KW"/>
</dbReference>
<feature type="domain" description="ABC transmembrane type-1" evidence="12">
    <location>
        <begin position="49"/>
        <end position="331"/>
    </location>
</feature>
<reference evidence="13 14" key="1">
    <citation type="submission" date="2010-07" db="EMBL/GenBank/DDBJ databases">
        <title>The draft genome of Paenibacillus curdlanolyticus YK9.</title>
        <authorList>
            <consortium name="US DOE Joint Genome Institute (JGI-PGF)"/>
            <person name="Lucas S."/>
            <person name="Copeland A."/>
            <person name="Lapidus A."/>
            <person name="Cheng J.-F."/>
            <person name="Bruce D."/>
            <person name="Goodwin L."/>
            <person name="Pitluck S."/>
            <person name="Land M.L."/>
            <person name="Hauser L."/>
            <person name="Chang Y.-J."/>
            <person name="Jeffries C."/>
            <person name="Anderson I.J."/>
            <person name="Johnson E."/>
            <person name="Loganathan U."/>
            <person name="Mulhopadhyay B."/>
            <person name="Kyrpides N."/>
            <person name="Woyke T.J."/>
        </authorList>
    </citation>
    <scope>NUCLEOTIDE SEQUENCE [LARGE SCALE GENOMIC DNA]</scope>
    <source>
        <strain evidence="13 14">YK9</strain>
    </source>
</reference>
<dbReference type="InterPro" id="IPR039421">
    <property type="entry name" value="Type_1_exporter"/>
</dbReference>
<keyword evidence="14" id="KW-1185">Reference proteome</keyword>
<keyword evidence="9 10" id="KW-0472">Membrane</keyword>
<keyword evidence="3" id="KW-0813">Transport</keyword>
<dbReference type="FunFam" id="1.20.1560.10:FF:000011">
    <property type="entry name" value="Multidrug ABC transporter ATP-binding protein"/>
    <property type="match status" value="1"/>
</dbReference>
<dbReference type="GO" id="GO:0015421">
    <property type="term" value="F:ABC-type oligopeptide transporter activity"/>
    <property type="evidence" value="ECO:0007669"/>
    <property type="project" value="TreeGrafter"/>
</dbReference>
<dbReference type="Pfam" id="PF00005">
    <property type="entry name" value="ABC_tran"/>
    <property type="match status" value="1"/>
</dbReference>
<proteinExistence type="inferred from homology"/>
<dbReference type="Proteomes" id="UP000005387">
    <property type="component" value="Unassembled WGS sequence"/>
</dbReference>
<dbReference type="InterPro" id="IPR036640">
    <property type="entry name" value="ABC1_TM_sf"/>
</dbReference>
<dbReference type="GO" id="GO:0016887">
    <property type="term" value="F:ATP hydrolysis activity"/>
    <property type="evidence" value="ECO:0007669"/>
    <property type="project" value="InterPro"/>
</dbReference>
<dbReference type="STRING" id="717606.PaecuDRAFT_3931"/>
<feature type="transmembrane region" description="Helical" evidence="10">
    <location>
        <begin position="299"/>
        <end position="315"/>
    </location>
</feature>
<evidence type="ECO:0000256" key="4">
    <source>
        <dbReference type="ARBA" id="ARBA00022475"/>
    </source>
</evidence>
<feature type="domain" description="ABC transporter" evidence="11">
    <location>
        <begin position="365"/>
        <end position="601"/>
    </location>
</feature>
<feature type="transmembrane region" description="Helical" evidence="10">
    <location>
        <begin position="274"/>
        <end position="293"/>
    </location>
</feature>
<evidence type="ECO:0000256" key="1">
    <source>
        <dbReference type="ARBA" id="ARBA00004651"/>
    </source>
</evidence>
<dbReference type="InterPro" id="IPR017871">
    <property type="entry name" value="ABC_transporter-like_CS"/>
</dbReference>
<name>E0IE40_9BACL</name>
<evidence type="ECO:0000256" key="3">
    <source>
        <dbReference type="ARBA" id="ARBA00022448"/>
    </source>
</evidence>
<evidence type="ECO:0000256" key="8">
    <source>
        <dbReference type="ARBA" id="ARBA00022989"/>
    </source>
</evidence>
<comment type="subcellular location">
    <subcellularLocation>
        <location evidence="1">Cell membrane</location>
        <topology evidence="1">Multi-pass membrane protein</topology>
    </subcellularLocation>
</comment>
<dbReference type="AlphaFoldDB" id="E0IE40"/>
<dbReference type="PROSITE" id="PS50929">
    <property type="entry name" value="ABC_TM1F"/>
    <property type="match status" value="1"/>
</dbReference>
<protein>
    <submittedName>
        <fullName evidence="13">ABC transporter related protein</fullName>
    </submittedName>
</protein>
<evidence type="ECO:0000256" key="5">
    <source>
        <dbReference type="ARBA" id="ARBA00022692"/>
    </source>
</evidence>
<evidence type="ECO:0000313" key="14">
    <source>
        <dbReference type="Proteomes" id="UP000005387"/>
    </source>
</evidence>
<keyword evidence="4" id="KW-1003">Cell membrane</keyword>
<keyword evidence="8 10" id="KW-1133">Transmembrane helix</keyword>
<dbReference type="RefSeq" id="WP_006039917.1">
    <property type="nucleotide sequence ID" value="NZ_AEDD01000011.1"/>
</dbReference>
<evidence type="ECO:0000256" key="10">
    <source>
        <dbReference type="SAM" id="Phobius"/>
    </source>
</evidence>
<dbReference type="GO" id="GO:0005886">
    <property type="term" value="C:plasma membrane"/>
    <property type="evidence" value="ECO:0007669"/>
    <property type="project" value="UniProtKB-SubCell"/>
</dbReference>
<dbReference type="eggNOG" id="COG1132">
    <property type="taxonomic scope" value="Bacteria"/>
</dbReference>
<comment type="similarity">
    <text evidence="2">Belongs to the ABC transporter superfamily.</text>
</comment>
<feature type="transmembrane region" description="Helical" evidence="10">
    <location>
        <begin position="164"/>
        <end position="183"/>
    </location>
</feature>
<organism evidence="13 14">
    <name type="scientific">Paenibacillus curdlanolyticus YK9</name>
    <dbReference type="NCBI Taxonomy" id="717606"/>
    <lineage>
        <taxon>Bacteria</taxon>
        <taxon>Bacillati</taxon>
        <taxon>Bacillota</taxon>
        <taxon>Bacilli</taxon>
        <taxon>Bacillales</taxon>
        <taxon>Paenibacillaceae</taxon>
        <taxon>Paenibacillus</taxon>
    </lineage>
</organism>
<evidence type="ECO:0000256" key="7">
    <source>
        <dbReference type="ARBA" id="ARBA00022840"/>
    </source>
</evidence>
<dbReference type="SUPFAM" id="SSF52540">
    <property type="entry name" value="P-loop containing nucleoside triphosphate hydrolases"/>
    <property type="match status" value="1"/>
</dbReference>
<evidence type="ECO:0000256" key="2">
    <source>
        <dbReference type="ARBA" id="ARBA00005417"/>
    </source>
</evidence>
<evidence type="ECO:0000256" key="9">
    <source>
        <dbReference type="ARBA" id="ARBA00023136"/>
    </source>
</evidence>
<evidence type="ECO:0000256" key="6">
    <source>
        <dbReference type="ARBA" id="ARBA00022741"/>
    </source>
</evidence>
<evidence type="ECO:0000313" key="13">
    <source>
        <dbReference type="EMBL" id="EFM09394.1"/>
    </source>
</evidence>
<keyword evidence="6" id="KW-0547">Nucleotide-binding</keyword>
<dbReference type="EMBL" id="AEDD01000011">
    <property type="protein sequence ID" value="EFM09394.1"/>
    <property type="molecule type" value="Genomic_DNA"/>
</dbReference>
<dbReference type="InterPro" id="IPR027417">
    <property type="entry name" value="P-loop_NTPase"/>
</dbReference>
<evidence type="ECO:0000259" key="11">
    <source>
        <dbReference type="PROSITE" id="PS50893"/>
    </source>
</evidence>
<dbReference type="FunFam" id="3.40.50.300:FF:000218">
    <property type="entry name" value="Multidrug ABC transporter ATP-binding protein"/>
    <property type="match status" value="1"/>
</dbReference>
<dbReference type="InterPro" id="IPR003593">
    <property type="entry name" value="AAA+_ATPase"/>
</dbReference>
<dbReference type="PROSITE" id="PS00211">
    <property type="entry name" value="ABC_TRANSPORTER_1"/>
    <property type="match status" value="1"/>
</dbReference>
<dbReference type="CDD" id="cd07346">
    <property type="entry name" value="ABC_6TM_exporters"/>
    <property type="match status" value="1"/>
</dbReference>
<dbReference type="PANTHER" id="PTHR43394:SF1">
    <property type="entry name" value="ATP-BINDING CASSETTE SUB-FAMILY B MEMBER 10, MITOCHONDRIAL"/>
    <property type="match status" value="1"/>
</dbReference>
<dbReference type="SUPFAM" id="SSF90123">
    <property type="entry name" value="ABC transporter transmembrane region"/>
    <property type="match status" value="1"/>
</dbReference>
<evidence type="ECO:0000259" key="12">
    <source>
        <dbReference type="PROSITE" id="PS50929"/>
    </source>
</evidence>
<dbReference type="Gene3D" id="3.40.50.300">
    <property type="entry name" value="P-loop containing nucleotide triphosphate hydrolases"/>
    <property type="match status" value="1"/>
</dbReference>
<gene>
    <name evidence="13" type="ORF">PaecuDRAFT_3931</name>
</gene>
<feature type="transmembrane region" description="Helical" evidence="10">
    <location>
        <begin position="85"/>
        <end position="106"/>
    </location>
</feature>
<keyword evidence="7" id="KW-0067">ATP-binding</keyword>